<dbReference type="Proteomes" id="UP001499915">
    <property type="component" value="Unassembled WGS sequence"/>
</dbReference>
<keyword evidence="1" id="KW-0472">Membrane</keyword>
<dbReference type="NCBIfam" id="TIGR00254">
    <property type="entry name" value="GGDEF"/>
    <property type="match status" value="1"/>
</dbReference>
<sequence length="768" mass="86546">MFNLKCKFLDFTSKSSILSSILLLALFSWASFWVYTHITIDTTEKAVAAQFQQRLLYRFDSALKAMDQRTAEIEYQAGTLARQLVTTSTQEQQLNLLQQALEWSSDLAGVDVFANWPAKQASHSLYSAGPLSGSITTAPSSPAWLQQLPNSFNDPITAGNPWWTPVHRHPISNDPVITLVQPILSAQGQLTGLISLDWKVEAILQLAAEAETTPGTLVWLSDSNNYQLARSYQDQRQNYAQDVMRKAQTQTPQAVFVTDFEFQSLEVDQYPVTLYYSRSQNGLKFSVAIPQVDLDTPLTALKDSSRTYLFALTAVLLVLTLLGLFSLVPTLRNMRLSDRDKLTGLPNRLCLLQDLERESAVSLILINLDRFREVNSLFGDDCGDLILREVALRLQSFMSSDENKGGRLYRVSGDEFALSLPRRRPELVQVQMEQILGCVRQTPIFWQNHEIGLSATVGAAVPWIEAPKEHSLYIHAREALREARTKGLHCRVYDGSEPLEQEFEHNQKWAGKLRDALNAEGLVAWFQPILNNTTGRIDKYECLVRMLDSNGEVVSPGKFLGVAGKLRLEGHITRVMVEKCFARFADSPMQFSINLSYSDLQQKELTDFILQRLDETGVGPRVIFELLESANIENYDQVRSFVDEVKQRGCRIAIDDFGTGYSNFEHLLQLKVDFIKIDGSLIRNLDKDPNSRRVARGIVGLARSMKIETVAEYVHSPAIQMEVLRLGISFSQGELIGMPAPELLVRVPKELTKLSYSGRNQARNTMRV</sequence>
<dbReference type="PANTHER" id="PTHR33121:SF71">
    <property type="entry name" value="OXYGEN SENSOR PROTEIN DOSP"/>
    <property type="match status" value="1"/>
</dbReference>
<dbReference type="Gene3D" id="3.20.20.450">
    <property type="entry name" value="EAL domain"/>
    <property type="match status" value="1"/>
</dbReference>
<proteinExistence type="predicted"/>
<keyword evidence="5" id="KW-1185">Reference proteome</keyword>
<dbReference type="SUPFAM" id="SSF141868">
    <property type="entry name" value="EAL domain-like"/>
    <property type="match status" value="1"/>
</dbReference>
<dbReference type="Gene3D" id="3.30.70.270">
    <property type="match status" value="1"/>
</dbReference>
<dbReference type="PANTHER" id="PTHR33121">
    <property type="entry name" value="CYCLIC DI-GMP PHOSPHODIESTERASE PDEF"/>
    <property type="match status" value="1"/>
</dbReference>
<dbReference type="CDD" id="cd18773">
    <property type="entry name" value="PDC1_HK_sensor"/>
    <property type="match status" value="1"/>
</dbReference>
<dbReference type="SUPFAM" id="SSF55073">
    <property type="entry name" value="Nucleotide cyclase"/>
    <property type="match status" value="1"/>
</dbReference>
<accession>A0ABN1I9Z4</accession>
<dbReference type="PROSITE" id="PS50883">
    <property type="entry name" value="EAL"/>
    <property type="match status" value="1"/>
</dbReference>
<dbReference type="InterPro" id="IPR043128">
    <property type="entry name" value="Rev_trsase/Diguanyl_cyclase"/>
</dbReference>
<dbReference type="InterPro" id="IPR050706">
    <property type="entry name" value="Cyclic-di-GMP_PDE-like"/>
</dbReference>
<dbReference type="CDD" id="cd01948">
    <property type="entry name" value="EAL"/>
    <property type="match status" value="1"/>
</dbReference>
<dbReference type="InterPro" id="IPR035919">
    <property type="entry name" value="EAL_sf"/>
</dbReference>
<evidence type="ECO:0000259" key="3">
    <source>
        <dbReference type="PROSITE" id="PS50887"/>
    </source>
</evidence>
<dbReference type="Pfam" id="PF00563">
    <property type="entry name" value="EAL"/>
    <property type="match status" value="1"/>
</dbReference>
<dbReference type="InterPro" id="IPR029787">
    <property type="entry name" value="Nucleotide_cyclase"/>
</dbReference>
<dbReference type="RefSeq" id="WP_343808314.1">
    <property type="nucleotide sequence ID" value="NZ_BAAAET010000005.1"/>
</dbReference>
<dbReference type="EMBL" id="BAAAET010000005">
    <property type="protein sequence ID" value="GAA0700545.1"/>
    <property type="molecule type" value="Genomic_DNA"/>
</dbReference>
<reference evidence="4 5" key="1">
    <citation type="journal article" date="2019" name="Int. J. Syst. Evol. Microbiol.">
        <title>The Global Catalogue of Microorganisms (GCM) 10K type strain sequencing project: providing services to taxonomists for standard genome sequencing and annotation.</title>
        <authorList>
            <consortium name="The Broad Institute Genomics Platform"/>
            <consortium name="The Broad Institute Genome Sequencing Center for Infectious Disease"/>
            <person name="Wu L."/>
            <person name="Ma J."/>
        </authorList>
    </citation>
    <scope>NUCLEOTIDE SEQUENCE [LARGE SCALE GENOMIC DNA]</scope>
    <source>
        <strain evidence="4 5">JCM 15134</strain>
    </source>
</reference>
<dbReference type="SMART" id="SM00267">
    <property type="entry name" value="GGDEF"/>
    <property type="match status" value="1"/>
</dbReference>
<evidence type="ECO:0000259" key="2">
    <source>
        <dbReference type="PROSITE" id="PS50883"/>
    </source>
</evidence>
<evidence type="ECO:0008006" key="6">
    <source>
        <dbReference type="Google" id="ProtNLM"/>
    </source>
</evidence>
<gene>
    <name evidence="4" type="ORF">GCM10009104_31950</name>
</gene>
<organism evidence="4 5">
    <name type="scientific">Marinobacterium maritimum</name>
    <dbReference type="NCBI Taxonomy" id="500162"/>
    <lineage>
        <taxon>Bacteria</taxon>
        <taxon>Pseudomonadati</taxon>
        <taxon>Pseudomonadota</taxon>
        <taxon>Gammaproteobacteria</taxon>
        <taxon>Oceanospirillales</taxon>
        <taxon>Oceanospirillaceae</taxon>
        <taxon>Marinobacterium</taxon>
    </lineage>
</organism>
<dbReference type="CDD" id="cd01949">
    <property type="entry name" value="GGDEF"/>
    <property type="match status" value="1"/>
</dbReference>
<evidence type="ECO:0000256" key="1">
    <source>
        <dbReference type="SAM" id="Phobius"/>
    </source>
</evidence>
<comment type="caution">
    <text evidence="4">The sequence shown here is derived from an EMBL/GenBank/DDBJ whole genome shotgun (WGS) entry which is preliminary data.</text>
</comment>
<feature type="transmembrane region" description="Helical" evidence="1">
    <location>
        <begin position="308"/>
        <end position="331"/>
    </location>
</feature>
<dbReference type="InterPro" id="IPR001633">
    <property type="entry name" value="EAL_dom"/>
</dbReference>
<dbReference type="PROSITE" id="PS50887">
    <property type="entry name" value="GGDEF"/>
    <property type="match status" value="1"/>
</dbReference>
<evidence type="ECO:0000313" key="5">
    <source>
        <dbReference type="Proteomes" id="UP001499915"/>
    </source>
</evidence>
<dbReference type="SMART" id="SM00052">
    <property type="entry name" value="EAL"/>
    <property type="match status" value="1"/>
</dbReference>
<name>A0ABN1I9Z4_9GAMM</name>
<feature type="domain" description="GGDEF" evidence="3">
    <location>
        <begin position="359"/>
        <end position="496"/>
    </location>
</feature>
<keyword evidence="1" id="KW-0812">Transmembrane</keyword>
<evidence type="ECO:0000313" key="4">
    <source>
        <dbReference type="EMBL" id="GAA0700545.1"/>
    </source>
</evidence>
<dbReference type="InterPro" id="IPR000160">
    <property type="entry name" value="GGDEF_dom"/>
</dbReference>
<feature type="domain" description="EAL" evidence="2">
    <location>
        <begin position="506"/>
        <end position="753"/>
    </location>
</feature>
<keyword evidence="1" id="KW-1133">Transmembrane helix</keyword>
<protein>
    <recommendedName>
        <fullName evidence="6">Diguanylate cyclase (GGDEF) domain-containing protein</fullName>
    </recommendedName>
</protein>
<dbReference type="Pfam" id="PF00990">
    <property type="entry name" value="GGDEF"/>
    <property type="match status" value="1"/>
</dbReference>